<name>A0A9P1G6D8_9DINO</name>
<dbReference type="EMBL" id="CAMXCT020003135">
    <property type="protein sequence ID" value="CAL1156024.1"/>
    <property type="molecule type" value="Genomic_DNA"/>
</dbReference>
<evidence type="ECO:0000256" key="1">
    <source>
        <dbReference type="SAM" id="Phobius"/>
    </source>
</evidence>
<dbReference type="EMBL" id="CAMXCT010003135">
    <property type="protein sequence ID" value="CAI4002649.1"/>
    <property type="molecule type" value="Genomic_DNA"/>
</dbReference>
<sequence>MVIPIGGMGVPLMGPPPPEVAHRFRVIKYSILILILCTIGELIAGILGGAFGQMLVSSLNLILNALIGVWMLKDDSTIGRIYAFLGRSCCKPCTEQCQGGLTCLMPFIICNLITVLLGLILNNDIGHLGRNQKFGQII</sequence>
<gene>
    <name evidence="2" type="ORF">C1SCF055_LOCUS28589</name>
</gene>
<keyword evidence="4" id="KW-1185">Reference proteome</keyword>
<keyword evidence="1" id="KW-1133">Transmembrane helix</keyword>
<accession>A0A9P1G6D8</accession>
<dbReference type="OrthoDB" id="10628788at2759"/>
<dbReference type="AlphaFoldDB" id="A0A9P1G6D8"/>
<reference evidence="2" key="1">
    <citation type="submission" date="2022-10" db="EMBL/GenBank/DDBJ databases">
        <authorList>
            <person name="Chen Y."/>
            <person name="Dougan E. K."/>
            <person name="Chan C."/>
            <person name="Rhodes N."/>
            <person name="Thang M."/>
        </authorList>
    </citation>
    <scope>NUCLEOTIDE SEQUENCE</scope>
</reference>
<protein>
    <submittedName>
        <fullName evidence="2">Uncharacterized protein</fullName>
    </submittedName>
</protein>
<evidence type="ECO:0000313" key="2">
    <source>
        <dbReference type="EMBL" id="CAI4002649.1"/>
    </source>
</evidence>
<feature type="transmembrane region" description="Helical" evidence="1">
    <location>
        <begin position="54"/>
        <end position="72"/>
    </location>
</feature>
<organism evidence="2">
    <name type="scientific">Cladocopium goreaui</name>
    <dbReference type="NCBI Taxonomy" id="2562237"/>
    <lineage>
        <taxon>Eukaryota</taxon>
        <taxon>Sar</taxon>
        <taxon>Alveolata</taxon>
        <taxon>Dinophyceae</taxon>
        <taxon>Suessiales</taxon>
        <taxon>Symbiodiniaceae</taxon>
        <taxon>Cladocopium</taxon>
    </lineage>
</organism>
<feature type="transmembrane region" description="Helical" evidence="1">
    <location>
        <begin position="29"/>
        <end position="48"/>
    </location>
</feature>
<keyword evidence="1" id="KW-0472">Membrane</keyword>
<evidence type="ECO:0000313" key="3">
    <source>
        <dbReference type="EMBL" id="CAL1156024.1"/>
    </source>
</evidence>
<dbReference type="EMBL" id="CAMXCT030003135">
    <property type="protein sequence ID" value="CAL4789961.1"/>
    <property type="molecule type" value="Genomic_DNA"/>
</dbReference>
<reference evidence="3" key="2">
    <citation type="submission" date="2024-04" db="EMBL/GenBank/DDBJ databases">
        <authorList>
            <person name="Chen Y."/>
            <person name="Shah S."/>
            <person name="Dougan E. K."/>
            <person name="Thang M."/>
            <person name="Chan C."/>
        </authorList>
    </citation>
    <scope>NUCLEOTIDE SEQUENCE [LARGE SCALE GENOMIC DNA]</scope>
</reference>
<keyword evidence="1" id="KW-0812">Transmembrane</keyword>
<dbReference type="Proteomes" id="UP001152797">
    <property type="component" value="Unassembled WGS sequence"/>
</dbReference>
<proteinExistence type="predicted"/>
<comment type="caution">
    <text evidence="2">The sequence shown here is derived from an EMBL/GenBank/DDBJ whole genome shotgun (WGS) entry which is preliminary data.</text>
</comment>
<feature type="transmembrane region" description="Helical" evidence="1">
    <location>
        <begin position="101"/>
        <end position="121"/>
    </location>
</feature>
<evidence type="ECO:0000313" key="4">
    <source>
        <dbReference type="Proteomes" id="UP001152797"/>
    </source>
</evidence>